<sequence>MLLTVLNPFAAKATHVDGETAISMVESENAVLVDVRDASELDGGQKAQGAINIPLAALNHRANPRDPACDPALRRDRPIVLYCATGARSGMAGKVMRALGYEKVYDMGPLGAWANAGGMVVG</sequence>
<feature type="domain" description="Rhodanese" evidence="1">
    <location>
        <begin position="26"/>
        <end position="122"/>
    </location>
</feature>
<dbReference type="AlphaFoldDB" id="A0A1I1N4V3"/>
<gene>
    <name evidence="2" type="ORF">SAMN04488094_111119</name>
</gene>
<evidence type="ECO:0000313" key="2">
    <source>
        <dbReference type="EMBL" id="SFC92376.1"/>
    </source>
</evidence>
<keyword evidence="2" id="KW-0808">Transferase</keyword>
<dbReference type="PANTHER" id="PTHR43031:SF1">
    <property type="entry name" value="PYRIDINE NUCLEOTIDE-DISULPHIDE OXIDOREDUCTASE"/>
    <property type="match status" value="1"/>
</dbReference>
<dbReference type="InterPro" id="IPR050229">
    <property type="entry name" value="GlpE_sulfurtransferase"/>
</dbReference>
<dbReference type="RefSeq" id="WP_177208391.1">
    <property type="nucleotide sequence ID" value="NZ_FOLG01000011.1"/>
</dbReference>
<dbReference type="InterPro" id="IPR036873">
    <property type="entry name" value="Rhodanese-like_dom_sf"/>
</dbReference>
<organism evidence="2 3">
    <name type="scientific">Tropicimonas isoalkanivorans</name>
    <dbReference type="NCBI Taxonomy" id="441112"/>
    <lineage>
        <taxon>Bacteria</taxon>
        <taxon>Pseudomonadati</taxon>
        <taxon>Pseudomonadota</taxon>
        <taxon>Alphaproteobacteria</taxon>
        <taxon>Rhodobacterales</taxon>
        <taxon>Roseobacteraceae</taxon>
        <taxon>Tropicimonas</taxon>
    </lineage>
</organism>
<dbReference type="Pfam" id="PF00581">
    <property type="entry name" value="Rhodanese"/>
    <property type="match status" value="1"/>
</dbReference>
<dbReference type="Proteomes" id="UP000198728">
    <property type="component" value="Unassembled WGS sequence"/>
</dbReference>
<dbReference type="PROSITE" id="PS50206">
    <property type="entry name" value="RHODANESE_3"/>
    <property type="match status" value="1"/>
</dbReference>
<keyword evidence="3" id="KW-1185">Reference proteome</keyword>
<dbReference type="STRING" id="441112.SAMN04488094_111119"/>
<dbReference type="InterPro" id="IPR001763">
    <property type="entry name" value="Rhodanese-like_dom"/>
</dbReference>
<reference evidence="2 3" key="1">
    <citation type="submission" date="2016-10" db="EMBL/GenBank/DDBJ databases">
        <authorList>
            <person name="de Groot N.N."/>
        </authorList>
    </citation>
    <scope>NUCLEOTIDE SEQUENCE [LARGE SCALE GENOMIC DNA]</scope>
    <source>
        <strain evidence="2 3">DSM 19548</strain>
    </source>
</reference>
<dbReference type="GO" id="GO:0016740">
    <property type="term" value="F:transferase activity"/>
    <property type="evidence" value="ECO:0007669"/>
    <property type="project" value="UniProtKB-KW"/>
</dbReference>
<dbReference type="SMART" id="SM00450">
    <property type="entry name" value="RHOD"/>
    <property type="match status" value="1"/>
</dbReference>
<proteinExistence type="predicted"/>
<name>A0A1I1N4V3_9RHOB</name>
<protein>
    <submittedName>
        <fullName evidence="2">Rhodanese-related sulfurtransferase</fullName>
    </submittedName>
</protein>
<evidence type="ECO:0000259" key="1">
    <source>
        <dbReference type="PROSITE" id="PS50206"/>
    </source>
</evidence>
<evidence type="ECO:0000313" key="3">
    <source>
        <dbReference type="Proteomes" id="UP000198728"/>
    </source>
</evidence>
<dbReference type="SUPFAM" id="SSF52821">
    <property type="entry name" value="Rhodanese/Cell cycle control phosphatase"/>
    <property type="match status" value="1"/>
</dbReference>
<dbReference type="Gene3D" id="3.40.250.10">
    <property type="entry name" value="Rhodanese-like domain"/>
    <property type="match status" value="1"/>
</dbReference>
<dbReference type="EMBL" id="FOLG01000011">
    <property type="protein sequence ID" value="SFC92376.1"/>
    <property type="molecule type" value="Genomic_DNA"/>
</dbReference>
<dbReference type="PANTHER" id="PTHR43031">
    <property type="entry name" value="FAD-DEPENDENT OXIDOREDUCTASE"/>
    <property type="match status" value="1"/>
</dbReference>
<accession>A0A1I1N4V3</accession>